<keyword evidence="2" id="KW-1185">Reference proteome</keyword>
<dbReference type="EMBL" id="OV651819">
    <property type="protein sequence ID" value="CAH1113511.1"/>
    <property type="molecule type" value="Genomic_DNA"/>
</dbReference>
<reference evidence="1" key="1">
    <citation type="submission" date="2022-01" db="EMBL/GenBank/DDBJ databases">
        <authorList>
            <person name="King R."/>
        </authorList>
    </citation>
    <scope>NUCLEOTIDE SEQUENCE</scope>
</reference>
<gene>
    <name evidence="1" type="ORF">PSYICH_LOCUS13630</name>
</gene>
<accession>A0A9P0GKY6</accession>
<evidence type="ECO:0000313" key="2">
    <source>
        <dbReference type="Proteomes" id="UP001153636"/>
    </source>
</evidence>
<evidence type="ECO:0000313" key="1">
    <source>
        <dbReference type="EMBL" id="CAH1113511.1"/>
    </source>
</evidence>
<dbReference type="InterPro" id="IPR052958">
    <property type="entry name" value="IFN-induced_PKR_regulator"/>
</dbReference>
<name>A0A9P0GKY6_9CUCU</name>
<dbReference type="OrthoDB" id="6614843at2759"/>
<dbReference type="Proteomes" id="UP001153636">
    <property type="component" value="Chromosome 7"/>
</dbReference>
<dbReference type="PANTHER" id="PTHR46289">
    <property type="entry name" value="52 KDA REPRESSOR OF THE INHIBITOR OF THE PROTEIN KINASE-LIKE PROTEIN-RELATED"/>
    <property type="match status" value="1"/>
</dbReference>
<proteinExistence type="predicted"/>
<sequence>MSGQFSGVHAIIRKEYPTALYVHCVSHSLNLAISDACSVQAVRNCMGVIENAYIFFNTSIRQNVLTNKVSEMPDNERSRRDRLKQLCPTRWVQRQDSVSVMRELLNPPVLTLEEIAEWPDKETSTSTSSKLLLNTLST</sequence>
<dbReference type="PANTHER" id="PTHR46289:SF14">
    <property type="entry name" value="DUF4371 DOMAIN-CONTAINING PROTEIN"/>
    <property type="match status" value="1"/>
</dbReference>
<dbReference type="AlphaFoldDB" id="A0A9P0GKY6"/>
<organism evidence="1 2">
    <name type="scientific">Psylliodes chrysocephalus</name>
    <dbReference type="NCBI Taxonomy" id="3402493"/>
    <lineage>
        <taxon>Eukaryota</taxon>
        <taxon>Metazoa</taxon>
        <taxon>Ecdysozoa</taxon>
        <taxon>Arthropoda</taxon>
        <taxon>Hexapoda</taxon>
        <taxon>Insecta</taxon>
        <taxon>Pterygota</taxon>
        <taxon>Neoptera</taxon>
        <taxon>Endopterygota</taxon>
        <taxon>Coleoptera</taxon>
        <taxon>Polyphaga</taxon>
        <taxon>Cucujiformia</taxon>
        <taxon>Chrysomeloidea</taxon>
        <taxon>Chrysomelidae</taxon>
        <taxon>Galerucinae</taxon>
        <taxon>Alticini</taxon>
        <taxon>Psylliodes</taxon>
    </lineage>
</organism>
<protein>
    <submittedName>
        <fullName evidence="1">Uncharacterized protein</fullName>
    </submittedName>
</protein>